<dbReference type="PROSITE" id="PS00409">
    <property type="entry name" value="PROKAR_NTER_METHYL"/>
    <property type="match status" value="1"/>
</dbReference>
<dbReference type="Proteomes" id="UP001410394">
    <property type="component" value="Unassembled WGS sequence"/>
</dbReference>
<keyword evidence="1" id="KW-0472">Membrane</keyword>
<dbReference type="SUPFAM" id="SSF54523">
    <property type="entry name" value="Pili subunits"/>
    <property type="match status" value="1"/>
</dbReference>
<feature type="transmembrane region" description="Helical" evidence="1">
    <location>
        <begin position="12"/>
        <end position="32"/>
    </location>
</feature>
<reference evidence="2 3" key="1">
    <citation type="journal article" date="2018" name="Int. J. Syst. Evol. Microbiol.">
        <title>Uliginosibacterium sediminicola sp. nov., isolated from freshwater sediment.</title>
        <authorList>
            <person name="Hwang W.M."/>
            <person name="Kim S.M."/>
            <person name="Kang K."/>
            <person name="Ahn T.Y."/>
        </authorList>
    </citation>
    <scope>NUCLEOTIDE SEQUENCE [LARGE SCALE GENOMIC DNA]</scope>
    <source>
        <strain evidence="2 3">M1-21</strain>
    </source>
</reference>
<sequence length="202" mass="21455">MRSSKQLGMRGFSLVEIAIALVVISLLAGSLMKAFQLQLAFGRSTLAREQLREAREALLNYAVVNQRLPCPASDSSGIAQTSCSSTPKGWLPWQELGLPARDAWGQTLRYAVSTAMSTSGFGLGSTGSLQLYQGSNRMNNDEAVAFVVWSIGSDGHDASSGSNAVVTVESPSSDDLVEWVSRYLLFGKMLAAGRSLSFGAGP</sequence>
<proteinExistence type="predicted"/>
<dbReference type="NCBIfam" id="TIGR02532">
    <property type="entry name" value="IV_pilin_GFxxxE"/>
    <property type="match status" value="1"/>
</dbReference>
<keyword evidence="1" id="KW-0812">Transmembrane</keyword>
<gene>
    <name evidence="2" type="ORF">ABDB84_03840</name>
</gene>
<keyword evidence="1" id="KW-1133">Transmembrane helix</keyword>
<evidence type="ECO:0000313" key="2">
    <source>
        <dbReference type="EMBL" id="MEN3067598.1"/>
    </source>
</evidence>
<keyword evidence="3" id="KW-1185">Reference proteome</keyword>
<dbReference type="RefSeq" id="WP_345918369.1">
    <property type="nucleotide sequence ID" value="NZ_JBDIVE010000002.1"/>
</dbReference>
<dbReference type="Gene3D" id="3.30.700.10">
    <property type="entry name" value="Glycoprotein, Type 4 Pilin"/>
    <property type="match status" value="1"/>
</dbReference>
<name>A0ABU9YVL8_9RHOO</name>
<organism evidence="2 3">
    <name type="scientific">Uliginosibacterium sediminicola</name>
    <dbReference type="NCBI Taxonomy" id="2024550"/>
    <lineage>
        <taxon>Bacteria</taxon>
        <taxon>Pseudomonadati</taxon>
        <taxon>Pseudomonadota</taxon>
        <taxon>Betaproteobacteria</taxon>
        <taxon>Rhodocyclales</taxon>
        <taxon>Zoogloeaceae</taxon>
        <taxon>Uliginosibacterium</taxon>
    </lineage>
</organism>
<dbReference type="InterPro" id="IPR045584">
    <property type="entry name" value="Pilin-like"/>
</dbReference>
<dbReference type="EMBL" id="JBDIVE010000002">
    <property type="protein sequence ID" value="MEN3067598.1"/>
    <property type="molecule type" value="Genomic_DNA"/>
</dbReference>
<comment type="caution">
    <text evidence="2">The sequence shown here is derived from an EMBL/GenBank/DDBJ whole genome shotgun (WGS) entry which is preliminary data.</text>
</comment>
<evidence type="ECO:0000313" key="3">
    <source>
        <dbReference type="Proteomes" id="UP001410394"/>
    </source>
</evidence>
<accession>A0ABU9YVL8</accession>
<protein>
    <submittedName>
        <fullName evidence="2">Type II secretion system protein</fullName>
    </submittedName>
</protein>
<dbReference type="InterPro" id="IPR012902">
    <property type="entry name" value="N_methyl_site"/>
</dbReference>
<evidence type="ECO:0000256" key="1">
    <source>
        <dbReference type="SAM" id="Phobius"/>
    </source>
</evidence>